<comment type="caution">
    <text evidence="10">The sequence shown here is derived from an EMBL/GenBank/DDBJ whole genome shotgun (WGS) entry which is preliminary data.</text>
</comment>
<feature type="transmembrane region" description="Helical" evidence="8">
    <location>
        <begin position="167"/>
        <end position="193"/>
    </location>
</feature>
<name>A0A9D3NV82_9TELE</name>
<dbReference type="CDD" id="cd00099">
    <property type="entry name" value="IgV"/>
    <property type="match status" value="1"/>
</dbReference>
<evidence type="ECO:0000259" key="9">
    <source>
        <dbReference type="PROSITE" id="PS50835"/>
    </source>
</evidence>
<proteinExistence type="predicted"/>
<reference evidence="10 11" key="1">
    <citation type="submission" date="2021-06" db="EMBL/GenBank/DDBJ databases">
        <title>Chromosome-level genome assembly of the red-tail catfish (Hemibagrus wyckioides).</title>
        <authorList>
            <person name="Shao F."/>
        </authorList>
    </citation>
    <scope>NUCLEOTIDE SEQUENCE [LARGE SCALE GENOMIC DNA]</scope>
    <source>
        <strain evidence="10">EC202008001</strain>
        <tissue evidence="10">Blood</tissue>
    </source>
</reference>
<dbReference type="OrthoDB" id="6370831at2759"/>
<sequence>MYTVQPGRRWVTAQSTTESPVYQPDKELSVTIGHSATLRCCVPENTFGIITWFKQTNREKPQIIVTVYKNGGEVFYTGFQKSRFRIERSSNCFNMTISNIIQSDEAMYYCALTRVNLVFGDGTYFKIKETSKPALSDNSVVCEPTLHGNNTNMNTQENTVSEMISSLHWTVIGLGTALGLCALLIFCLTYFILRRKSENSRFPNVYFDAPLESEAESLNYAALQFSKKKAKAEKRKRGSSDECVYSDVKKTIQSALVDAELLCNSSQSYQVIVLIKSSVCISEIQLLYNVVF</sequence>
<comment type="subcellular location">
    <subcellularLocation>
        <location evidence="1">Cell membrane</location>
    </subcellularLocation>
</comment>
<dbReference type="GO" id="GO:0002376">
    <property type="term" value="P:immune system process"/>
    <property type="evidence" value="ECO:0007669"/>
    <property type="project" value="UniProtKB-KW"/>
</dbReference>
<protein>
    <recommendedName>
        <fullName evidence="9">Ig-like domain-containing protein</fullName>
    </recommendedName>
</protein>
<keyword evidence="2" id="KW-1003">Cell membrane</keyword>
<keyword evidence="5 8" id="KW-0472">Membrane</keyword>
<dbReference type="InterPro" id="IPR052051">
    <property type="entry name" value="TCR_complex_component"/>
</dbReference>
<keyword evidence="8" id="KW-0812">Transmembrane</keyword>
<organism evidence="10 11">
    <name type="scientific">Hemibagrus wyckioides</name>
    <dbReference type="NCBI Taxonomy" id="337641"/>
    <lineage>
        <taxon>Eukaryota</taxon>
        <taxon>Metazoa</taxon>
        <taxon>Chordata</taxon>
        <taxon>Craniata</taxon>
        <taxon>Vertebrata</taxon>
        <taxon>Euteleostomi</taxon>
        <taxon>Actinopterygii</taxon>
        <taxon>Neopterygii</taxon>
        <taxon>Teleostei</taxon>
        <taxon>Ostariophysi</taxon>
        <taxon>Siluriformes</taxon>
        <taxon>Bagridae</taxon>
        <taxon>Hemibagrus</taxon>
    </lineage>
</organism>
<dbReference type="GO" id="GO:0005886">
    <property type="term" value="C:plasma membrane"/>
    <property type="evidence" value="ECO:0007669"/>
    <property type="project" value="UniProtKB-SubCell"/>
</dbReference>
<evidence type="ECO:0000313" key="10">
    <source>
        <dbReference type="EMBL" id="KAG7328859.1"/>
    </source>
</evidence>
<dbReference type="EMBL" id="JAHKSW010000008">
    <property type="protein sequence ID" value="KAG7328859.1"/>
    <property type="molecule type" value="Genomic_DNA"/>
</dbReference>
<dbReference type="SMART" id="SM00406">
    <property type="entry name" value="IGv"/>
    <property type="match status" value="1"/>
</dbReference>
<keyword evidence="4" id="KW-0391">Immunity</keyword>
<keyword evidence="8" id="KW-1133">Transmembrane helix</keyword>
<dbReference type="PANTHER" id="PTHR19433">
    <property type="entry name" value="T-CELL RECEPTOR ALPHA CHAIN V REGION-RELATED"/>
    <property type="match status" value="1"/>
</dbReference>
<evidence type="ECO:0000256" key="8">
    <source>
        <dbReference type="SAM" id="Phobius"/>
    </source>
</evidence>
<dbReference type="InterPro" id="IPR036179">
    <property type="entry name" value="Ig-like_dom_sf"/>
</dbReference>
<dbReference type="AlphaFoldDB" id="A0A9D3NV82"/>
<evidence type="ECO:0000256" key="5">
    <source>
        <dbReference type="ARBA" id="ARBA00023136"/>
    </source>
</evidence>
<keyword evidence="7" id="KW-0325">Glycoprotein</keyword>
<evidence type="ECO:0000313" key="11">
    <source>
        <dbReference type="Proteomes" id="UP000824219"/>
    </source>
</evidence>
<dbReference type="Gene3D" id="2.60.40.10">
    <property type="entry name" value="Immunoglobulins"/>
    <property type="match status" value="1"/>
</dbReference>
<dbReference type="InterPro" id="IPR013106">
    <property type="entry name" value="Ig_V-set"/>
</dbReference>
<dbReference type="PANTHER" id="PTHR19433:SF133">
    <property type="entry name" value="IMMUNE-TYPE RECEPTOR 5 PRECURSOR-RELATED"/>
    <property type="match status" value="1"/>
</dbReference>
<dbReference type="Proteomes" id="UP000824219">
    <property type="component" value="Linkage Group LG08"/>
</dbReference>
<evidence type="ECO:0000256" key="1">
    <source>
        <dbReference type="ARBA" id="ARBA00004236"/>
    </source>
</evidence>
<dbReference type="Pfam" id="PF07686">
    <property type="entry name" value="V-set"/>
    <property type="match status" value="1"/>
</dbReference>
<evidence type="ECO:0000256" key="6">
    <source>
        <dbReference type="ARBA" id="ARBA00023157"/>
    </source>
</evidence>
<evidence type="ECO:0000256" key="2">
    <source>
        <dbReference type="ARBA" id="ARBA00022475"/>
    </source>
</evidence>
<keyword evidence="11" id="KW-1185">Reference proteome</keyword>
<dbReference type="PROSITE" id="PS50835">
    <property type="entry name" value="IG_LIKE"/>
    <property type="match status" value="1"/>
</dbReference>
<dbReference type="SMART" id="SM00409">
    <property type="entry name" value="IG"/>
    <property type="match status" value="1"/>
</dbReference>
<dbReference type="InterPro" id="IPR007110">
    <property type="entry name" value="Ig-like_dom"/>
</dbReference>
<dbReference type="InterPro" id="IPR013783">
    <property type="entry name" value="Ig-like_fold"/>
</dbReference>
<evidence type="ECO:0000256" key="7">
    <source>
        <dbReference type="ARBA" id="ARBA00023180"/>
    </source>
</evidence>
<evidence type="ECO:0000256" key="3">
    <source>
        <dbReference type="ARBA" id="ARBA00022729"/>
    </source>
</evidence>
<keyword evidence="6" id="KW-1015">Disulfide bond</keyword>
<accession>A0A9D3NV82</accession>
<keyword evidence="3" id="KW-0732">Signal</keyword>
<dbReference type="GO" id="GO:0009617">
    <property type="term" value="P:response to bacterium"/>
    <property type="evidence" value="ECO:0007669"/>
    <property type="project" value="TreeGrafter"/>
</dbReference>
<evidence type="ECO:0000256" key="4">
    <source>
        <dbReference type="ARBA" id="ARBA00022859"/>
    </source>
</evidence>
<dbReference type="SUPFAM" id="SSF48726">
    <property type="entry name" value="Immunoglobulin"/>
    <property type="match status" value="1"/>
</dbReference>
<feature type="domain" description="Ig-like" evidence="9">
    <location>
        <begin position="20"/>
        <end position="131"/>
    </location>
</feature>
<dbReference type="InterPro" id="IPR003599">
    <property type="entry name" value="Ig_sub"/>
</dbReference>
<gene>
    <name evidence="10" type="ORF">KOW79_007033</name>
</gene>